<evidence type="ECO:0000259" key="1">
    <source>
        <dbReference type="Pfam" id="PF06202"/>
    </source>
</evidence>
<dbReference type="GO" id="GO:0005980">
    <property type="term" value="P:glycogen catabolic process"/>
    <property type="evidence" value="ECO:0007669"/>
    <property type="project" value="InterPro"/>
</dbReference>
<dbReference type="InterPro" id="IPR008928">
    <property type="entry name" value="6-hairpin_glycosidase_sf"/>
</dbReference>
<feature type="domain" description="Glycogen debranching enzyme C-terminal" evidence="1">
    <location>
        <begin position="3"/>
        <end position="278"/>
    </location>
</feature>
<accession>A0A0F9GAY6</accession>
<dbReference type="PANTHER" id="PTHR10569:SF2">
    <property type="entry name" value="GLYCOGEN DEBRANCHING ENZYME"/>
    <property type="match status" value="1"/>
</dbReference>
<dbReference type="InterPro" id="IPR010401">
    <property type="entry name" value="AGL/Gdb1"/>
</dbReference>
<dbReference type="InterPro" id="IPR012341">
    <property type="entry name" value="6hp_glycosidase-like_sf"/>
</dbReference>
<gene>
    <name evidence="2" type="ORF">LCGC14_1848570</name>
</gene>
<proteinExistence type="predicted"/>
<dbReference type="AlphaFoldDB" id="A0A0F9GAY6"/>
<organism evidence="2">
    <name type="scientific">marine sediment metagenome</name>
    <dbReference type="NCBI Taxonomy" id="412755"/>
    <lineage>
        <taxon>unclassified sequences</taxon>
        <taxon>metagenomes</taxon>
        <taxon>ecological metagenomes</taxon>
    </lineage>
</organism>
<dbReference type="GO" id="GO:0004134">
    <property type="term" value="F:4-alpha-glucanotransferase activity"/>
    <property type="evidence" value="ECO:0007669"/>
    <property type="project" value="InterPro"/>
</dbReference>
<protein>
    <recommendedName>
        <fullName evidence="1">Glycogen debranching enzyme C-terminal domain-containing protein</fullName>
    </recommendedName>
</protein>
<reference evidence="2" key="1">
    <citation type="journal article" date="2015" name="Nature">
        <title>Complex archaea that bridge the gap between prokaryotes and eukaryotes.</title>
        <authorList>
            <person name="Spang A."/>
            <person name="Saw J.H."/>
            <person name="Jorgensen S.L."/>
            <person name="Zaremba-Niedzwiedzka K."/>
            <person name="Martijn J."/>
            <person name="Lind A.E."/>
            <person name="van Eijk R."/>
            <person name="Schleper C."/>
            <person name="Guy L."/>
            <person name="Ettema T.J."/>
        </authorList>
    </citation>
    <scope>NUCLEOTIDE SEQUENCE</scope>
</reference>
<sequence>MIAADRYVAASGDEAGWRNHLVAAVGSILQQYHDGTRFGIHADADGLLAAGDADTQLTWMDAQWDGQPVTPRHGKCVEINALWYSALRVAQRRATDEQTRRQWGHMADVVAGAFERTFWNQRDGCLYDVVARGEPDDGIRPNQILAVSLPDSPLGIEKQRSVVEVVRRELLTPMGLRTLSPSDRRYRGSYGVSRESRDRSYHQGTVWPWLLGPFIEAYLKVNDFSDEARAAGAEWLAPIAEHVRTAGVGYVSEIFDGDPPHAPGGCIAQAWSVAEVLRARRMVARGRG</sequence>
<dbReference type="PANTHER" id="PTHR10569">
    <property type="entry name" value="GLYCOGEN DEBRANCHING ENZYME"/>
    <property type="match status" value="1"/>
</dbReference>
<dbReference type="Gene3D" id="1.50.10.10">
    <property type="match status" value="1"/>
</dbReference>
<comment type="caution">
    <text evidence="2">The sequence shown here is derived from an EMBL/GenBank/DDBJ whole genome shotgun (WGS) entry which is preliminary data.</text>
</comment>
<dbReference type="GO" id="GO:0004135">
    <property type="term" value="F:amylo-alpha-1,6-glucosidase activity"/>
    <property type="evidence" value="ECO:0007669"/>
    <property type="project" value="InterPro"/>
</dbReference>
<evidence type="ECO:0000313" key="2">
    <source>
        <dbReference type="EMBL" id="KKL96029.1"/>
    </source>
</evidence>
<dbReference type="SUPFAM" id="SSF48208">
    <property type="entry name" value="Six-hairpin glycosidases"/>
    <property type="match status" value="1"/>
</dbReference>
<dbReference type="InterPro" id="IPR032790">
    <property type="entry name" value="GDE_C"/>
</dbReference>
<name>A0A0F9GAY6_9ZZZZ</name>
<dbReference type="EMBL" id="LAZR01018539">
    <property type="protein sequence ID" value="KKL96029.1"/>
    <property type="molecule type" value="Genomic_DNA"/>
</dbReference>
<dbReference type="Pfam" id="PF06202">
    <property type="entry name" value="GDE_C"/>
    <property type="match status" value="1"/>
</dbReference>